<keyword evidence="3" id="KW-0949">S-adenosyl-L-methionine</keyword>
<dbReference type="EMBL" id="ML213508">
    <property type="protein sequence ID" value="TFK53077.1"/>
    <property type="molecule type" value="Genomic_DNA"/>
</dbReference>
<accession>A0A5C3N8E3</accession>
<dbReference type="PROSITE" id="PS51683">
    <property type="entry name" value="SAM_OMT_II"/>
    <property type="match status" value="1"/>
</dbReference>
<dbReference type="SUPFAM" id="SSF53335">
    <property type="entry name" value="S-adenosyl-L-methionine-dependent methyltransferases"/>
    <property type="match status" value="1"/>
</dbReference>
<dbReference type="GO" id="GO:0008168">
    <property type="term" value="F:methyltransferase activity"/>
    <property type="evidence" value="ECO:0007669"/>
    <property type="project" value="UniProtKB-KW"/>
</dbReference>
<dbReference type="Proteomes" id="UP000305948">
    <property type="component" value="Unassembled WGS sequence"/>
</dbReference>
<gene>
    <name evidence="4" type="ORF">OE88DRAFT_1627124</name>
</gene>
<evidence type="ECO:0000256" key="1">
    <source>
        <dbReference type="ARBA" id="ARBA00022603"/>
    </source>
</evidence>
<protein>
    <recommendedName>
        <fullName evidence="6">S-adenosyl-L-methionine-dependent methyltransferase</fullName>
    </recommendedName>
</protein>
<evidence type="ECO:0000256" key="3">
    <source>
        <dbReference type="ARBA" id="ARBA00022691"/>
    </source>
</evidence>
<dbReference type="InterPro" id="IPR016461">
    <property type="entry name" value="COMT-like"/>
</dbReference>
<evidence type="ECO:0000313" key="5">
    <source>
        <dbReference type="Proteomes" id="UP000305948"/>
    </source>
</evidence>
<evidence type="ECO:0008006" key="6">
    <source>
        <dbReference type="Google" id="ProtNLM"/>
    </source>
</evidence>
<name>A0A5C3N8E3_9AGAM</name>
<dbReference type="InterPro" id="IPR036390">
    <property type="entry name" value="WH_DNA-bd_sf"/>
</dbReference>
<evidence type="ECO:0000256" key="2">
    <source>
        <dbReference type="ARBA" id="ARBA00022679"/>
    </source>
</evidence>
<dbReference type="PANTHER" id="PTHR43712:SF2">
    <property type="entry name" value="O-METHYLTRANSFERASE CICE"/>
    <property type="match status" value="1"/>
</dbReference>
<dbReference type="OrthoDB" id="2410195at2759"/>
<dbReference type="AlphaFoldDB" id="A0A5C3N8E3"/>
<organism evidence="4 5">
    <name type="scientific">Heliocybe sulcata</name>
    <dbReference type="NCBI Taxonomy" id="5364"/>
    <lineage>
        <taxon>Eukaryota</taxon>
        <taxon>Fungi</taxon>
        <taxon>Dikarya</taxon>
        <taxon>Basidiomycota</taxon>
        <taxon>Agaricomycotina</taxon>
        <taxon>Agaricomycetes</taxon>
        <taxon>Gloeophyllales</taxon>
        <taxon>Gloeophyllaceae</taxon>
        <taxon>Heliocybe</taxon>
    </lineage>
</organism>
<dbReference type="SUPFAM" id="SSF46785">
    <property type="entry name" value="Winged helix' DNA-binding domain"/>
    <property type="match status" value="1"/>
</dbReference>
<dbReference type="Gene3D" id="3.40.50.150">
    <property type="entry name" value="Vaccinia Virus protein VP39"/>
    <property type="match status" value="1"/>
</dbReference>
<keyword evidence="5" id="KW-1185">Reference proteome</keyword>
<sequence>MAQTSELSSLLHTLTASIDILKAEFVRQGVPEPSLCTSRPHPLDHISYLSPPRMYEAQRAALGCLDRLRLLVENPFEAVVKTSFASGEMPGLRLAAQLDLHEILEEAEDPETGEQLQVIAAKTGTNCSKLGSIRRLLITHRWFRETKPGYFANSRRSHTLKKGSQSYYVAKNMTYFVHGSASKIPDLMTHPDERVRMSRDPASTGWNLYTNTPLPVFGAGGLLDTDSEEAEKFALAVAGFGSATNNAVVRDVPWIHLAKDMGAIVDVGGGQGTLCCDLAIARIKSFIVQDLPSLKGAADKHVASRGLSNLVKFEGQNFFEPNRRHGTGSYVFVLADGMVSLHIPVRHTQLMYYAAVVHAWSDVEAARILDHLRDCLTDGKSKLLVIDSLVYPVTVSSDGRDIRTSLDALSGKDQYVPIPPPPFLPQEYGDNRQLAHNLNVCLLAFCNSFVRTYDRMEHLARLAGMRIKAVHATR</sequence>
<dbReference type="GO" id="GO:0032259">
    <property type="term" value="P:methylation"/>
    <property type="evidence" value="ECO:0007669"/>
    <property type="project" value="UniProtKB-KW"/>
</dbReference>
<reference evidence="4 5" key="1">
    <citation type="journal article" date="2019" name="Nat. Ecol. Evol.">
        <title>Megaphylogeny resolves global patterns of mushroom evolution.</title>
        <authorList>
            <person name="Varga T."/>
            <person name="Krizsan K."/>
            <person name="Foldi C."/>
            <person name="Dima B."/>
            <person name="Sanchez-Garcia M."/>
            <person name="Sanchez-Ramirez S."/>
            <person name="Szollosi G.J."/>
            <person name="Szarkandi J.G."/>
            <person name="Papp V."/>
            <person name="Albert L."/>
            <person name="Andreopoulos W."/>
            <person name="Angelini C."/>
            <person name="Antonin V."/>
            <person name="Barry K.W."/>
            <person name="Bougher N.L."/>
            <person name="Buchanan P."/>
            <person name="Buyck B."/>
            <person name="Bense V."/>
            <person name="Catcheside P."/>
            <person name="Chovatia M."/>
            <person name="Cooper J."/>
            <person name="Damon W."/>
            <person name="Desjardin D."/>
            <person name="Finy P."/>
            <person name="Geml J."/>
            <person name="Haridas S."/>
            <person name="Hughes K."/>
            <person name="Justo A."/>
            <person name="Karasinski D."/>
            <person name="Kautmanova I."/>
            <person name="Kiss B."/>
            <person name="Kocsube S."/>
            <person name="Kotiranta H."/>
            <person name="LaButti K.M."/>
            <person name="Lechner B.E."/>
            <person name="Liimatainen K."/>
            <person name="Lipzen A."/>
            <person name="Lukacs Z."/>
            <person name="Mihaltcheva S."/>
            <person name="Morgado L.N."/>
            <person name="Niskanen T."/>
            <person name="Noordeloos M.E."/>
            <person name="Ohm R.A."/>
            <person name="Ortiz-Santana B."/>
            <person name="Ovrebo C."/>
            <person name="Racz N."/>
            <person name="Riley R."/>
            <person name="Savchenko A."/>
            <person name="Shiryaev A."/>
            <person name="Soop K."/>
            <person name="Spirin V."/>
            <person name="Szebenyi C."/>
            <person name="Tomsovsky M."/>
            <person name="Tulloss R.E."/>
            <person name="Uehling J."/>
            <person name="Grigoriev I.V."/>
            <person name="Vagvolgyi C."/>
            <person name="Papp T."/>
            <person name="Martin F.M."/>
            <person name="Miettinen O."/>
            <person name="Hibbett D.S."/>
            <person name="Nagy L.G."/>
        </authorList>
    </citation>
    <scope>NUCLEOTIDE SEQUENCE [LARGE SCALE GENOMIC DNA]</scope>
    <source>
        <strain evidence="4 5">OMC1185</strain>
    </source>
</reference>
<proteinExistence type="predicted"/>
<dbReference type="InterPro" id="IPR029063">
    <property type="entry name" value="SAM-dependent_MTases_sf"/>
</dbReference>
<dbReference type="InterPro" id="IPR036388">
    <property type="entry name" value="WH-like_DNA-bd_sf"/>
</dbReference>
<keyword evidence="2" id="KW-0808">Transferase</keyword>
<dbReference type="Gene3D" id="1.10.10.10">
    <property type="entry name" value="Winged helix-like DNA-binding domain superfamily/Winged helix DNA-binding domain"/>
    <property type="match status" value="1"/>
</dbReference>
<evidence type="ECO:0000313" key="4">
    <source>
        <dbReference type="EMBL" id="TFK53077.1"/>
    </source>
</evidence>
<keyword evidence="1" id="KW-0489">Methyltransferase</keyword>
<dbReference type="PANTHER" id="PTHR43712">
    <property type="entry name" value="PUTATIVE (AFU_ORTHOLOGUE AFUA_4G14580)-RELATED"/>
    <property type="match status" value="1"/>
</dbReference>